<dbReference type="InterPro" id="IPR013556">
    <property type="entry name" value="Flag_M-ring_C"/>
</dbReference>
<evidence type="ECO:0000256" key="10">
    <source>
        <dbReference type="SAM" id="Phobius"/>
    </source>
</evidence>
<dbReference type="InterPro" id="IPR043427">
    <property type="entry name" value="YscJ/FliF"/>
</dbReference>
<accession>A0AAW6VRE3</accession>
<protein>
    <recommendedName>
        <fullName evidence="9">Flagellar M-ring protein</fullName>
    </recommendedName>
</protein>
<comment type="similarity">
    <text evidence="3 9">Belongs to the FliF family.</text>
</comment>
<evidence type="ECO:0000313" key="14">
    <source>
        <dbReference type="Proteomes" id="UP001237843"/>
    </source>
</evidence>
<dbReference type="PANTHER" id="PTHR30046:SF0">
    <property type="entry name" value="FLAGELLAR M-RING PROTEIN"/>
    <property type="match status" value="1"/>
</dbReference>
<dbReference type="InterPro" id="IPR000067">
    <property type="entry name" value="FlgMring_FliF"/>
</dbReference>
<keyword evidence="7 10" id="KW-0472">Membrane</keyword>
<dbReference type="GO" id="GO:0071973">
    <property type="term" value="P:bacterial-type flagellum-dependent cell motility"/>
    <property type="evidence" value="ECO:0007669"/>
    <property type="project" value="InterPro"/>
</dbReference>
<evidence type="ECO:0000256" key="9">
    <source>
        <dbReference type="PIRNR" id="PIRNR004862"/>
    </source>
</evidence>
<evidence type="ECO:0000256" key="5">
    <source>
        <dbReference type="ARBA" id="ARBA00022692"/>
    </source>
</evidence>
<dbReference type="EMBL" id="JAQTJH010000014">
    <property type="protein sequence ID" value="MDK2062950.1"/>
    <property type="molecule type" value="Genomic_DNA"/>
</dbReference>
<dbReference type="Proteomes" id="UP001237843">
    <property type="component" value="Unassembled WGS sequence"/>
</dbReference>
<comment type="subcellular location">
    <subcellularLocation>
        <location evidence="1 9">Bacterial flagellum basal body</location>
    </subcellularLocation>
    <subcellularLocation>
        <location evidence="2">Cell membrane</location>
        <topology evidence="2">Multi-pass membrane protein</topology>
    </subcellularLocation>
</comment>
<evidence type="ECO:0000313" key="13">
    <source>
        <dbReference type="EMBL" id="MDK2062950.1"/>
    </source>
</evidence>
<dbReference type="RefSeq" id="WP_260903879.1">
    <property type="nucleotide sequence ID" value="NZ_CP184264.1"/>
</dbReference>
<dbReference type="GO" id="GO:0009431">
    <property type="term" value="C:bacterial-type flagellum basal body, MS ring"/>
    <property type="evidence" value="ECO:0007669"/>
    <property type="project" value="InterPro"/>
</dbReference>
<comment type="function">
    <text evidence="9">The M ring may be actively involved in energy transduction.</text>
</comment>
<evidence type="ECO:0000256" key="1">
    <source>
        <dbReference type="ARBA" id="ARBA00004117"/>
    </source>
</evidence>
<evidence type="ECO:0000256" key="6">
    <source>
        <dbReference type="ARBA" id="ARBA00022989"/>
    </source>
</evidence>
<gene>
    <name evidence="13" type="primary">fliF</name>
    <name evidence="13" type="ORF">PT520_10500</name>
</gene>
<evidence type="ECO:0000256" key="3">
    <source>
        <dbReference type="ARBA" id="ARBA00007971"/>
    </source>
</evidence>
<dbReference type="PIRSF" id="PIRSF004862">
    <property type="entry name" value="FliF"/>
    <property type="match status" value="1"/>
</dbReference>
<dbReference type="PRINTS" id="PR01009">
    <property type="entry name" value="FLGMRINGFLIF"/>
</dbReference>
<evidence type="ECO:0000256" key="7">
    <source>
        <dbReference type="ARBA" id="ARBA00023136"/>
    </source>
</evidence>
<dbReference type="NCBIfam" id="TIGR00206">
    <property type="entry name" value="fliF"/>
    <property type="match status" value="1"/>
</dbReference>
<keyword evidence="5 10" id="KW-0812">Transmembrane</keyword>
<evidence type="ECO:0000259" key="12">
    <source>
        <dbReference type="Pfam" id="PF08345"/>
    </source>
</evidence>
<dbReference type="GO" id="GO:0005886">
    <property type="term" value="C:plasma membrane"/>
    <property type="evidence" value="ECO:0007669"/>
    <property type="project" value="UniProtKB-SubCell"/>
</dbReference>
<keyword evidence="13" id="KW-0282">Flagellum</keyword>
<evidence type="ECO:0000256" key="2">
    <source>
        <dbReference type="ARBA" id="ARBA00004651"/>
    </source>
</evidence>
<reference evidence="13" key="2">
    <citation type="submission" date="2023-02" db="EMBL/GenBank/DDBJ databases">
        <authorList>
            <person name="Concha-Toloza M."/>
            <person name="Lopez-Cantillo M."/>
            <person name="Molina-Mora J."/>
            <person name="Collado L."/>
        </authorList>
    </citation>
    <scope>NUCLEOTIDE SEQUENCE</scope>
    <source>
        <strain evidence="13">FR1p273A</strain>
    </source>
</reference>
<dbReference type="GO" id="GO:0003774">
    <property type="term" value="F:cytoskeletal motor activity"/>
    <property type="evidence" value="ECO:0007669"/>
    <property type="project" value="InterPro"/>
</dbReference>
<keyword evidence="13" id="KW-0969">Cilium</keyword>
<dbReference type="Gene3D" id="3.30.300.30">
    <property type="match status" value="1"/>
</dbReference>
<sequence length="574" mass="63041">MDQLLKFINNLNKSQRIILVSGFALLFIIVVGFLIYSSIKAEDKKLNYTIASNLTQADVMRASEELEASGIQFVVSGSGNNLTLKTSQEFINIAKIKLVTSEAATNKHVGWEIFEKSSLGTTNFENKVKYLRALEGELSRSLESLSGVLKANVKIAIPKETIFTEKRADTTASAVISLKQGIHLTKKQIDGIKNFIASAVPDLKQENIQLIDQDGNLLEQNIDEENTIKSAAQNKYKDKIEKDYEAKIISLLEPVVGTGRVVAKVNVALDFVKKDVEEEIYSPEGSIRSQQVIENTNNTQGMLPNNGGVAGVDNNIQVPTTVGDGSKISSNSEGSNTVTNYEISRKVISQKDGNYTNIKRITASVTFDSAILKDHPDKGEFIASLESLSGDAIGYDRGRGDTITVKDFKFVGAKALNENGQLVDEFGNVINSGDGISVVGTMSTIKSILQDYKDYIQYLIVGILLFVFYKKFIASSDIVILGDGNKKKLEADDGDIVKEMLTNYESEFDTATAQGRLKSKVKSQILNNIEGLDEESAAKYEVFIEELDREINNSPAEMARMIELLLSEGNANFK</sequence>
<name>A0AAW6VRE3_9BACT</name>
<comment type="caution">
    <text evidence="13">The sequence shown here is derived from an EMBL/GenBank/DDBJ whole genome shotgun (WGS) entry which is preliminary data.</text>
</comment>
<feature type="domain" description="Flagellar M-ring C-terminal" evidence="12">
    <location>
        <begin position="252"/>
        <end position="410"/>
    </location>
</feature>
<dbReference type="Pfam" id="PF01514">
    <property type="entry name" value="YscJ_FliF"/>
    <property type="match status" value="1"/>
</dbReference>
<keyword evidence="4" id="KW-1003">Cell membrane</keyword>
<keyword evidence="8 9" id="KW-0975">Bacterial flagellum</keyword>
<dbReference type="Pfam" id="PF08345">
    <property type="entry name" value="YscJ_FliF_C"/>
    <property type="match status" value="1"/>
</dbReference>
<organism evidence="13 14">
    <name type="scientific">Aliarcobacter butzleri</name>
    <dbReference type="NCBI Taxonomy" id="28197"/>
    <lineage>
        <taxon>Bacteria</taxon>
        <taxon>Pseudomonadati</taxon>
        <taxon>Campylobacterota</taxon>
        <taxon>Epsilonproteobacteria</taxon>
        <taxon>Campylobacterales</taxon>
        <taxon>Arcobacteraceae</taxon>
        <taxon>Aliarcobacter</taxon>
    </lineage>
</organism>
<feature type="transmembrane region" description="Helical" evidence="10">
    <location>
        <begin position="17"/>
        <end position="36"/>
    </location>
</feature>
<evidence type="ECO:0000256" key="4">
    <source>
        <dbReference type="ARBA" id="ARBA00022475"/>
    </source>
</evidence>
<evidence type="ECO:0000259" key="11">
    <source>
        <dbReference type="Pfam" id="PF01514"/>
    </source>
</evidence>
<reference evidence="13" key="1">
    <citation type="journal article" date="2023" name="Antibiotics">
        <title>Genomic Characterization of Antibiotic-Resistant Campylobacterales Isolated from Chilean Poultry Meat.</title>
        <authorList>
            <person name="Concha-Toloza M."/>
            <person name="Lopez-Cantillo M."/>
            <person name="Molina-Mora J.A."/>
            <person name="Collado L."/>
        </authorList>
    </citation>
    <scope>NUCLEOTIDE SEQUENCE</scope>
    <source>
        <strain evidence="13">FR1p273A</strain>
    </source>
</reference>
<dbReference type="PANTHER" id="PTHR30046">
    <property type="entry name" value="FLAGELLAR M-RING PROTEIN"/>
    <property type="match status" value="1"/>
</dbReference>
<proteinExistence type="inferred from homology"/>
<dbReference type="InterPro" id="IPR006182">
    <property type="entry name" value="FliF_N_dom"/>
</dbReference>
<keyword evidence="6 10" id="KW-1133">Transmembrane helix</keyword>
<feature type="domain" description="Flagellar M-ring N-terminal" evidence="11">
    <location>
        <begin position="49"/>
        <end position="219"/>
    </location>
</feature>
<evidence type="ECO:0000256" key="8">
    <source>
        <dbReference type="ARBA" id="ARBA00023143"/>
    </source>
</evidence>
<keyword evidence="13" id="KW-0966">Cell projection</keyword>
<dbReference type="InterPro" id="IPR045851">
    <property type="entry name" value="AMP-bd_C_sf"/>
</dbReference>
<dbReference type="AlphaFoldDB" id="A0AAW6VRE3"/>